<evidence type="ECO:0000256" key="3">
    <source>
        <dbReference type="ARBA" id="ARBA00022741"/>
    </source>
</evidence>
<keyword evidence="2" id="KW-0963">Cytoplasm</keyword>
<dbReference type="Proteomes" id="UP000464658">
    <property type="component" value="Chromosome"/>
</dbReference>
<evidence type="ECO:0000313" key="8">
    <source>
        <dbReference type="Proteomes" id="UP000464658"/>
    </source>
</evidence>
<comment type="similarity">
    <text evidence="6">Belongs to the FtsA/MreB family.</text>
</comment>
<evidence type="ECO:0000256" key="6">
    <source>
        <dbReference type="ARBA" id="ARBA00023458"/>
    </source>
</evidence>
<dbReference type="InterPro" id="IPR004753">
    <property type="entry name" value="MreB"/>
</dbReference>
<evidence type="ECO:0000256" key="1">
    <source>
        <dbReference type="ARBA" id="ARBA00004496"/>
    </source>
</evidence>
<sequence length="116" mass="12947">MGENMFQNAEIGIDLGTANILVYSKNKGIILNEPSVVAVDTETKTVLAVGSEAKEMIGKTPGKIVAIRPMKDGVIADYDMTTDLLKQIMKKKGKKYRVYLQKANCRCMYTFWFNSC</sequence>
<dbReference type="PANTHER" id="PTHR42749">
    <property type="entry name" value="CELL SHAPE-DETERMINING PROTEIN MREB"/>
    <property type="match status" value="1"/>
</dbReference>
<dbReference type="GO" id="GO:0000902">
    <property type="term" value="P:cell morphogenesis"/>
    <property type="evidence" value="ECO:0007669"/>
    <property type="project" value="InterPro"/>
</dbReference>
<evidence type="ECO:0000256" key="5">
    <source>
        <dbReference type="ARBA" id="ARBA00022960"/>
    </source>
</evidence>
<proteinExistence type="inferred from homology"/>
<name>A0A5S9M771_BACIA</name>
<evidence type="ECO:0008006" key="9">
    <source>
        <dbReference type="Google" id="ProtNLM"/>
    </source>
</evidence>
<dbReference type="Gene3D" id="3.30.420.40">
    <property type="match status" value="1"/>
</dbReference>
<dbReference type="Pfam" id="PF06723">
    <property type="entry name" value="MreB_Mbl"/>
    <property type="match status" value="1"/>
</dbReference>
<dbReference type="EMBL" id="AP021906">
    <property type="protein sequence ID" value="BBP88973.1"/>
    <property type="molecule type" value="Genomic_DNA"/>
</dbReference>
<dbReference type="GO" id="GO:0008360">
    <property type="term" value="P:regulation of cell shape"/>
    <property type="evidence" value="ECO:0007669"/>
    <property type="project" value="UniProtKB-KW"/>
</dbReference>
<accession>A0A5S9M771</accession>
<evidence type="ECO:0000313" key="7">
    <source>
        <dbReference type="EMBL" id="BBP88973.1"/>
    </source>
</evidence>
<protein>
    <recommendedName>
        <fullName evidence="9">Rod shape-determining protein MreB</fullName>
    </recommendedName>
</protein>
<evidence type="ECO:0000256" key="2">
    <source>
        <dbReference type="ARBA" id="ARBA00022490"/>
    </source>
</evidence>
<dbReference type="PANTHER" id="PTHR42749:SF1">
    <property type="entry name" value="CELL SHAPE-DETERMINING PROTEIN MREB"/>
    <property type="match status" value="1"/>
</dbReference>
<dbReference type="SUPFAM" id="SSF53067">
    <property type="entry name" value="Actin-like ATPase domain"/>
    <property type="match status" value="1"/>
</dbReference>
<evidence type="ECO:0000256" key="4">
    <source>
        <dbReference type="ARBA" id="ARBA00022840"/>
    </source>
</evidence>
<keyword evidence="3" id="KW-0547">Nucleotide-binding</keyword>
<comment type="subcellular location">
    <subcellularLocation>
        <location evidence="1">Cytoplasm</location>
    </subcellularLocation>
</comment>
<organism evidence="7 8">
    <name type="scientific">Bacillus safensis</name>
    <dbReference type="NCBI Taxonomy" id="561879"/>
    <lineage>
        <taxon>Bacteria</taxon>
        <taxon>Bacillati</taxon>
        <taxon>Bacillota</taxon>
        <taxon>Bacilli</taxon>
        <taxon>Bacillales</taxon>
        <taxon>Bacillaceae</taxon>
        <taxon>Bacillus</taxon>
    </lineage>
</organism>
<dbReference type="GO" id="GO:0005737">
    <property type="term" value="C:cytoplasm"/>
    <property type="evidence" value="ECO:0007669"/>
    <property type="project" value="UniProtKB-SubCell"/>
</dbReference>
<keyword evidence="5" id="KW-0133">Cell shape</keyword>
<gene>
    <name evidence="7" type="ORF">BsIDN1_25910</name>
</gene>
<dbReference type="InterPro" id="IPR043129">
    <property type="entry name" value="ATPase_NBD"/>
</dbReference>
<keyword evidence="4" id="KW-0067">ATP-binding</keyword>
<dbReference type="GO" id="GO:0005524">
    <property type="term" value="F:ATP binding"/>
    <property type="evidence" value="ECO:0007669"/>
    <property type="project" value="UniProtKB-KW"/>
</dbReference>
<dbReference type="PRINTS" id="PR01652">
    <property type="entry name" value="SHAPEPROTEIN"/>
</dbReference>
<reference evidence="7 8" key="1">
    <citation type="submission" date="2019-12" db="EMBL/GenBank/DDBJ databases">
        <title>Full genome sequence of a Bacillus safensis strain isolated from commercially available natto in Indonesia.</title>
        <authorList>
            <person name="Yoshida M."/>
            <person name="Uomi M."/>
            <person name="Waturangi D."/>
            <person name="Ekaputri J.J."/>
            <person name="Setiamarga D.H.E."/>
        </authorList>
    </citation>
    <scope>NUCLEOTIDE SEQUENCE [LARGE SCALE GENOMIC DNA]</scope>
    <source>
        <strain evidence="7 8">IDN1</strain>
    </source>
</reference>
<dbReference type="InterPro" id="IPR056546">
    <property type="entry name" value="MreB_MamK-like"/>
</dbReference>
<dbReference type="AlphaFoldDB" id="A0A5S9M771"/>